<dbReference type="OMA" id="DHRENKI"/>
<evidence type="ECO:0000313" key="8">
    <source>
        <dbReference type="EMBL" id="ERN06674.1"/>
    </source>
</evidence>
<name>W1PG76_AMBTC</name>
<dbReference type="eggNOG" id="ENOG502QTKK">
    <property type="taxonomic scope" value="Eukaryota"/>
</dbReference>
<organism evidence="8 9">
    <name type="scientific">Amborella trichopoda</name>
    <dbReference type="NCBI Taxonomy" id="13333"/>
    <lineage>
        <taxon>Eukaryota</taxon>
        <taxon>Viridiplantae</taxon>
        <taxon>Streptophyta</taxon>
        <taxon>Embryophyta</taxon>
        <taxon>Tracheophyta</taxon>
        <taxon>Spermatophyta</taxon>
        <taxon>Magnoliopsida</taxon>
        <taxon>Amborellales</taxon>
        <taxon>Amborellaceae</taxon>
        <taxon>Amborella</taxon>
    </lineage>
</organism>
<dbReference type="Pfam" id="PF12174">
    <property type="entry name" value="RST"/>
    <property type="match status" value="1"/>
</dbReference>
<dbReference type="SUPFAM" id="SSF56399">
    <property type="entry name" value="ADP-ribosylation"/>
    <property type="match status" value="1"/>
</dbReference>
<accession>W1PG76</accession>
<dbReference type="Pfam" id="PF00644">
    <property type="entry name" value="PARP"/>
    <property type="match status" value="1"/>
</dbReference>
<comment type="subcellular location">
    <subcellularLocation>
        <location evidence="1">Nucleus</location>
    </subcellularLocation>
</comment>
<keyword evidence="3" id="KW-0346">Stress response</keyword>
<evidence type="ECO:0000256" key="4">
    <source>
        <dbReference type="ARBA" id="ARBA00023242"/>
    </source>
</evidence>
<dbReference type="Gramene" id="ERN06674">
    <property type="protein sequence ID" value="ERN06674"/>
    <property type="gene ID" value="AMTR_s00058p00198960"/>
</dbReference>
<sequence length="409" mass="45203">MEKVSSVMTIPRVYLPVDYTDNMASFGNPNYKTGGNCGDITLGFRFFGDELIELKKGDEEHCFVQGRFYSGLGFLMSYTGVVSIHKISHSSFSGQARLQAFSLYSDAIAKKCGGDANIRYAWHGSGKDGVSQVILHGFGLCNRPEGKGANGVGIYLSPEGSSIDSLVYSNVDDDGQQHMLLCRVIMGNMELVPTGSEQFHPSSEEFDSGVDNPITPSRYIVWSTHMNTHILPEYVVSFKVSHPHLTKLLSLRNWKADSMESLIASNPHVFGNSPGKWMQLQQKKPAKVPFVVAHHVKGESAARKPSSAWMPFPRLISVLAGILPPSSISLIEKYHTSYLEKRITRECMIKKVRQIAGDKVLVAAIKSYRSKQLKELAHQRTPFPRQSNSTDPGSCTSENTISTADSRTH</sequence>
<dbReference type="PANTHER" id="PTHR32263">
    <property type="entry name" value="INACTIVE POLY [ADP-RIBOSE] POLYMERASE SRO4-RELATED"/>
    <property type="match status" value="1"/>
</dbReference>
<dbReference type="PANTHER" id="PTHR32263:SF12">
    <property type="entry name" value="INACTIVE POLY [ADP-RIBOSE] POLYMERASE SRO4-RELATED"/>
    <property type="match status" value="1"/>
</dbReference>
<dbReference type="OrthoDB" id="6133115at2759"/>
<evidence type="ECO:0000259" key="6">
    <source>
        <dbReference type="PROSITE" id="PS51059"/>
    </source>
</evidence>
<feature type="domain" description="RST" evidence="7">
    <location>
        <begin position="303"/>
        <end position="374"/>
    </location>
</feature>
<evidence type="ECO:0000256" key="5">
    <source>
        <dbReference type="SAM" id="MobiDB-lite"/>
    </source>
</evidence>
<evidence type="ECO:0000256" key="2">
    <source>
        <dbReference type="ARBA" id="ARBA00022473"/>
    </source>
</evidence>
<keyword evidence="2" id="KW-0217">Developmental protein</keyword>
<dbReference type="InterPro" id="IPR044964">
    <property type="entry name" value="RCD1/SRO1-5"/>
</dbReference>
<dbReference type="KEGG" id="atr:18434874"/>
<dbReference type="PROSITE" id="PS51059">
    <property type="entry name" value="PARP_CATALYTIC"/>
    <property type="match status" value="1"/>
</dbReference>
<protein>
    <submittedName>
        <fullName evidence="8">Uncharacterized protein</fullName>
    </submittedName>
</protein>
<dbReference type="Proteomes" id="UP000017836">
    <property type="component" value="Unassembled WGS sequence"/>
</dbReference>
<dbReference type="HOGENOM" id="CLU_062533_0_0_1"/>
<dbReference type="InterPro" id="IPR022003">
    <property type="entry name" value="RST"/>
</dbReference>
<feature type="domain" description="PARP catalytic" evidence="6">
    <location>
        <begin position="38"/>
        <end position="260"/>
    </location>
</feature>
<dbReference type="GO" id="GO:0005634">
    <property type="term" value="C:nucleus"/>
    <property type="evidence" value="ECO:0007669"/>
    <property type="project" value="UniProtKB-SubCell"/>
</dbReference>
<evidence type="ECO:0000256" key="1">
    <source>
        <dbReference type="ARBA" id="ARBA00004123"/>
    </source>
</evidence>
<dbReference type="GO" id="GO:0003950">
    <property type="term" value="F:NAD+ poly-ADP-ribosyltransferase activity"/>
    <property type="evidence" value="ECO:0007669"/>
    <property type="project" value="InterPro"/>
</dbReference>
<dbReference type="PROSITE" id="PS51879">
    <property type="entry name" value="RST"/>
    <property type="match status" value="1"/>
</dbReference>
<dbReference type="AlphaFoldDB" id="W1PG76"/>
<gene>
    <name evidence="8" type="ORF">AMTR_s00058p00198960</name>
</gene>
<proteinExistence type="predicted"/>
<evidence type="ECO:0000259" key="7">
    <source>
        <dbReference type="PROSITE" id="PS51879"/>
    </source>
</evidence>
<dbReference type="InterPro" id="IPR012317">
    <property type="entry name" value="Poly(ADP-ribose)pol_cat_dom"/>
</dbReference>
<dbReference type="Gene3D" id="3.90.228.10">
    <property type="match status" value="1"/>
</dbReference>
<evidence type="ECO:0000313" key="9">
    <source>
        <dbReference type="Proteomes" id="UP000017836"/>
    </source>
</evidence>
<reference evidence="9" key="1">
    <citation type="journal article" date="2013" name="Science">
        <title>The Amborella genome and the evolution of flowering plants.</title>
        <authorList>
            <consortium name="Amborella Genome Project"/>
        </authorList>
    </citation>
    <scope>NUCLEOTIDE SEQUENCE [LARGE SCALE GENOMIC DNA]</scope>
</reference>
<dbReference type="EMBL" id="KI393888">
    <property type="protein sequence ID" value="ERN06674.1"/>
    <property type="molecule type" value="Genomic_DNA"/>
</dbReference>
<feature type="compositionally biased region" description="Polar residues" evidence="5">
    <location>
        <begin position="384"/>
        <end position="409"/>
    </location>
</feature>
<feature type="region of interest" description="Disordered" evidence="5">
    <location>
        <begin position="376"/>
        <end position="409"/>
    </location>
</feature>
<evidence type="ECO:0000256" key="3">
    <source>
        <dbReference type="ARBA" id="ARBA00023016"/>
    </source>
</evidence>
<keyword evidence="4" id="KW-0539">Nucleus</keyword>
<keyword evidence="9" id="KW-1185">Reference proteome</keyword>